<gene>
    <name evidence="1" type="ORF">METZ01_LOCUS395471</name>
</gene>
<accession>A0A382V859</accession>
<evidence type="ECO:0000313" key="1">
    <source>
        <dbReference type="EMBL" id="SVD42617.1"/>
    </source>
</evidence>
<organism evidence="1">
    <name type="scientific">marine metagenome</name>
    <dbReference type="NCBI Taxonomy" id="408172"/>
    <lineage>
        <taxon>unclassified sequences</taxon>
        <taxon>metagenomes</taxon>
        <taxon>ecological metagenomes</taxon>
    </lineage>
</organism>
<feature type="non-terminal residue" evidence="1">
    <location>
        <position position="67"/>
    </location>
</feature>
<name>A0A382V859_9ZZZZ</name>
<reference evidence="1" key="1">
    <citation type="submission" date="2018-05" db="EMBL/GenBank/DDBJ databases">
        <authorList>
            <person name="Lanie J.A."/>
            <person name="Ng W.-L."/>
            <person name="Kazmierczak K.M."/>
            <person name="Andrzejewski T.M."/>
            <person name="Davidsen T.M."/>
            <person name="Wayne K.J."/>
            <person name="Tettelin H."/>
            <person name="Glass J.I."/>
            <person name="Rusch D."/>
            <person name="Podicherti R."/>
            <person name="Tsui H.-C.T."/>
            <person name="Winkler M.E."/>
        </authorList>
    </citation>
    <scope>NUCLEOTIDE SEQUENCE</scope>
</reference>
<proteinExistence type="predicted"/>
<dbReference type="AlphaFoldDB" id="A0A382V859"/>
<dbReference type="InterPro" id="IPR027417">
    <property type="entry name" value="P-loop_NTPase"/>
</dbReference>
<dbReference type="EMBL" id="UINC01149886">
    <property type="protein sequence ID" value="SVD42617.1"/>
    <property type="molecule type" value="Genomic_DNA"/>
</dbReference>
<dbReference type="SUPFAM" id="SSF52540">
    <property type="entry name" value="P-loop containing nucleoside triphosphate hydrolases"/>
    <property type="match status" value="1"/>
</dbReference>
<protein>
    <submittedName>
        <fullName evidence="1">Uncharacterized protein</fullName>
    </submittedName>
</protein>
<sequence length="67" mass="7431">MAAHSEIPLEQTKGITFAPTEKGVLEALEHELNRNDRSNNSLIPIIGEAGSGKSHLVRWVHHHLNKT</sequence>